<evidence type="ECO:0000256" key="1">
    <source>
        <dbReference type="SAM" id="Coils"/>
    </source>
</evidence>
<keyword evidence="3" id="KW-1185">Reference proteome</keyword>
<dbReference type="EMBL" id="JAJJMO010000001">
    <property type="protein sequence ID" value="MCC9070897.1"/>
    <property type="molecule type" value="Genomic_DNA"/>
</dbReference>
<name>A0ABS8MQ65_9FLAO</name>
<protein>
    <submittedName>
        <fullName evidence="2">Uncharacterized protein</fullName>
    </submittedName>
</protein>
<evidence type="ECO:0000313" key="3">
    <source>
        <dbReference type="Proteomes" id="UP001430919"/>
    </source>
</evidence>
<dbReference type="RefSeq" id="WP_229987560.1">
    <property type="nucleotide sequence ID" value="NZ_JAJJMO010000001.1"/>
</dbReference>
<sequence length="52" mass="6261">MLAEMNLNLLKKIEEMTLYMIEQSKEIKSLKEENKNFQLLSDRIYKLENPSK</sequence>
<keyword evidence="1" id="KW-0175">Coiled coil</keyword>
<gene>
    <name evidence="2" type="ORF">LNQ49_04705</name>
</gene>
<organism evidence="2 3">
    <name type="scientific">Flavobacterium pisciphilum</name>
    <dbReference type="NCBI Taxonomy" id="2893755"/>
    <lineage>
        <taxon>Bacteria</taxon>
        <taxon>Pseudomonadati</taxon>
        <taxon>Bacteroidota</taxon>
        <taxon>Flavobacteriia</taxon>
        <taxon>Flavobacteriales</taxon>
        <taxon>Flavobacteriaceae</taxon>
        <taxon>Flavobacterium</taxon>
    </lineage>
</organism>
<accession>A0ABS8MQ65</accession>
<feature type="coiled-coil region" evidence="1">
    <location>
        <begin position="13"/>
        <end position="40"/>
    </location>
</feature>
<evidence type="ECO:0000313" key="2">
    <source>
        <dbReference type="EMBL" id="MCC9070897.1"/>
    </source>
</evidence>
<comment type="caution">
    <text evidence="2">The sequence shown here is derived from an EMBL/GenBank/DDBJ whole genome shotgun (WGS) entry which is preliminary data.</text>
</comment>
<reference evidence="2" key="1">
    <citation type="submission" date="2021-11" db="EMBL/GenBank/DDBJ databases">
        <title>Description of novel Flavobacterium species.</title>
        <authorList>
            <person name="Saticioglu I.B."/>
            <person name="Ay H."/>
            <person name="Altun S."/>
            <person name="Duman M."/>
        </authorList>
    </citation>
    <scope>NUCLEOTIDE SEQUENCE</scope>
    <source>
        <strain evidence="2">F-65</strain>
    </source>
</reference>
<dbReference type="Proteomes" id="UP001430919">
    <property type="component" value="Unassembled WGS sequence"/>
</dbReference>
<proteinExistence type="predicted"/>